<evidence type="ECO:0000313" key="6">
    <source>
        <dbReference type="Proteomes" id="UP001597492"/>
    </source>
</evidence>
<keyword evidence="3" id="KW-0804">Transcription</keyword>
<dbReference type="InterPro" id="IPR035418">
    <property type="entry name" value="AraC-bd_2"/>
</dbReference>
<dbReference type="PANTHER" id="PTHR46796:SF6">
    <property type="entry name" value="ARAC SUBFAMILY"/>
    <property type="match status" value="1"/>
</dbReference>
<dbReference type="Gene3D" id="1.10.10.60">
    <property type="entry name" value="Homeodomain-like"/>
    <property type="match status" value="1"/>
</dbReference>
<dbReference type="PANTHER" id="PTHR46796">
    <property type="entry name" value="HTH-TYPE TRANSCRIPTIONAL ACTIVATOR RHAS-RELATED"/>
    <property type="match status" value="1"/>
</dbReference>
<dbReference type="PROSITE" id="PS01124">
    <property type="entry name" value="HTH_ARAC_FAMILY_2"/>
    <property type="match status" value="1"/>
</dbReference>
<keyword evidence="6" id="KW-1185">Reference proteome</keyword>
<evidence type="ECO:0000256" key="1">
    <source>
        <dbReference type="ARBA" id="ARBA00023015"/>
    </source>
</evidence>
<organism evidence="5 6">
    <name type="scientific">Gulosibacter faecalis</name>
    <dbReference type="NCBI Taxonomy" id="272240"/>
    <lineage>
        <taxon>Bacteria</taxon>
        <taxon>Bacillati</taxon>
        <taxon>Actinomycetota</taxon>
        <taxon>Actinomycetes</taxon>
        <taxon>Micrococcales</taxon>
        <taxon>Microbacteriaceae</taxon>
        <taxon>Gulosibacter</taxon>
    </lineage>
</organism>
<keyword evidence="2" id="KW-0238">DNA-binding</keyword>
<dbReference type="Pfam" id="PF12833">
    <property type="entry name" value="HTH_18"/>
    <property type="match status" value="1"/>
</dbReference>
<dbReference type="SMART" id="SM00342">
    <property type="entry name" value="HTH_ARAC"/>
    <property type="match status" value="1"/>
</dbReference>
<dbReference type="InterPro" id="IPR018062">
    <property type="entry name" value="HTH_AraC-typ_CS"/>
</dbReference>
<evidence type="ECO:0000259" key="4">
    <source>
        <dbReference type="PROSITE" id="PS01124"/>
    </source>
</evidence>
<dbReference type="SUPFAM" id="SSF46689">
    <property type="entry name" value="Homeodomain-like"/>
    <property type="match status" value="1"/>
</dbReference>
<proteinExistence type="predicted"/>
<dbReference type="InterPro" id="IPR050204">
    <property type="entry name" value="AraC_XylS_family_regulators"/>
</dbReference>
<reference evidence="6" key="1">
    <citation type="journal article" date="2019" name="Int. J. Syst. Evol. Microbiol.">
        <title>The Global Catalogue of Microorganisms (GCM) 10K type strain sequencing project: providing services to taxonomists for standard genome sequencing and annotation.</title>
        <authorList>
            <consortium name="The Broad Institute Genomics Platform"/>
            <consortium name="The Broad Institute Genome Sequencing Center for Infectious Disease"/>
            <person name="Wu L."/>
            <person name="Ma J."/>
        </authorList>
    </citation>
    <scope>NUCLEOTIDE SEQUENCE [LARGE SCALE GENOMIC DNA]</scope>
    <source>
        <strain evidence="6">TISTR 1514</strain>
    </source>
</reference>
<dbReference type="Pfam" id="PF14525">
    <property type="entry name" value="AraC_binding_2"/>
    <property type="match status" value="1"/>
</dbReference>
<name>A0ABW5UY76_9MICO</name>
<dbReference type="PRINTS" id="PR00032">
    <property type="entry name" value="HTHARAC"/>
</dbReference>
<dbReference type="RefSeq" id="WP_083919575.1">
    <property type="nucleotide sequence ID" value="NZ_JBHUNE010000006.1"/>
</dbReference>
<sequence>MSEGAGMAQRKTVTDLEVAGVEEWGRVMTQLLLPMAVTAPDPEAYRARIRAVTVGGIRFFTITSTPHSSGRSSRLFAEGGDPFYAVVNQIDGESRLRQLGRESKLTAGDFAIYDTALPYDREFADGTYLVIMIPQQLLTLPPRAFIEIAGMNVPANEGIGAVAGPMLAAVAGDMSVLLGQGGLALAHSVVDIIAAAVAERLGIEAPTRANAQLGQLMEVRDYIMANLSKHELTPQTIADAHFISVRTLHSLFKEQGTSVSTWIRERRLEMARRDLVDPGLTDAIRAVGERWGFADATHFSNAFKLAYGVSPRQYRKTALDELRRSDLTRESDS</sequence>
<evidence type="ECO:0000313" key="5">
    <source>
        <dbReference type="EMBL" id="MFD2758151.1"/>
    </source>
</evidence>
<evidence type="ECO:0000256" key="3">
    <source>
        <dbReference type="ARBA" id="ARBA00023163"/>
    </source>
</evidence>
<gene>
    <name evidence="5" type="ORF">ACFSW7_07145</name>
</gene>
<accession>A0ABW5UY76</accession>
<protein>
    <submittedName>
        <fullName evidence="5">Helix-turn-helix domain-containing protein</fullName>
    </submittedName>
</protein>
<dbReference type="InterPro" id="IPR009057">
    <property type="entry name" value="Homeodomain-like_sf"/>
</dbReference>
<dbReference type="InterPro" id="IPR018060">
    <property type="entry name" value="HTH_AraC"/>
</dbReference>
<feature type="domain" description="HTH araC/xylS-type" evidence="4">
    <location>
        <begin position="217"/>
        <end position="317"/>
    </location>
</feature>
<comment type="caution">
    <text evidence="5">The sequence shown here is derived from an EMBL/GenBank/DDBJ whole genome shotgun (WGS) entry which is preliminary data.</text>
</comment>
<dbReference type="EMBL" id="JBHUNE010000006">
    <property type="protein sequence ID" value="MFD2758151.1"/>
    <property type="molecule type" value="Genomic_DNA"/>
</dbReference>
<dbReference type="Proteomes" id="UP001597492">
    <property type="component" value="Unassembled WGS sequence"/>
</dbReference>
<evidence type="ECO:0000256" key="2">
    <source>
        <dbReference type="ARBA" id="ARBA00023125"/>
    </source>
</evidence>
<dbReference type="InterPro" id="IPR020449">
    <property type="entry name" value="Tscrpt_reg_AraC-type_HTH"/>
</dbReference>
<dbReference type="PROSITE" id="PS00041">
    <property type="entry name" value="HTH_ARAC_FAMILY_1"/>
    <property type="match status" value="1"/>
</dbReference>
<keyword evidence="1" id="KW-0805">Transcription regulation</keyword>